<dbReference type="PIRSF" id="PIRSF007580">
    <property type="entry name" value="UCP07580"/>
    <property type="match status" value="1"/>
</dbReference>
<accession>E5XP03</accession>
<dbReference type="AlphaFoldDB" id="E5XP03"/>
<dbReference type="InterPro" id="IPR016516">
    <property type="entry name" value="UCP07580"/>
</dbReference>
<dbReference type="EMBL" id="ACZI02000003">
    <property type="protein sequence ID" value="EFV13895.1"/>
    <property type="molecule type" value="Genomic_DNA"/>
</dbReference>
<dbReference type="HOGENOM" id="CLU_051636_0_0_11"/>
<dbReference type="STRING" id="679197.HMPREF9336_01224"/>
<keyword evidence="2" id="KW-1185">Reference proteome</keyword>
<protein>
    <recommendedName>
        <fullName evidence="3">Metal-dependent hydrolase</fullName>
    </recommendedName>
</protein>
<evidence type="ECO:0008006" key="3">
    <source>
        <dbReference type="Google" id="ProtNLM"/>
    </source>
</evidence>
<evidence type="ECO:0000313" key="1">
    <source>
        <dbReference type="EMBL" id="EFV13895.1"/>
    </source>
</evidence>
<comment type="caution">
    <text evidence="1">The sequence shown here is derived from an EMBL/GenBank/DDBJ whole genome shotgun (WGS) entry which is preliminary data.</text>
</comment>
<dbReference type="eggNOG" id="COG3687">
    <property type="taxonomic scope" value="Bacteria"/>
</dbReference>
<gene>
    <name evidence="1" type="ORF">HMPREF9336_01224</name>
</gene>
<evidence type="ECO:0000313" key="2">
    <source>
        <dbReference type="Proteomes" id="UP000004816"/>
    </source>
</evidence>
<dbReference type="PANTHER" id="PTHR39456">
    <property type="entry name" value="METAL-DEPENDENT HYDROLASE"/>
    <property type="match status" value="1"/>
</dbReference>
<dbReference type="Pfam" id="PF10118">
    <property type="entry name" value="Metal_hydrol"/>
    <property type="match status" value="1"/>
</dbReference>
<reference evidence="1 2" key="1">
    <citation type="journal article" date="2011" name="Stand. Genomic Sci.">
        <title>High quality draft genome sequence of Segniliparus rugosus CDC 945(T)= (ATCC BAA-974(T)).</title>
        <authorList>
            <person name="Earl A.M."/>
            <person name="Desjardins C.A."/>
            <person name="Fitzgerald M.G."/>
            <person name="Arachchi H.M."/>
            <person name="Zeng Q."/>
            <person name="Mehta T."/>
            <person name="Griggs A."/>
            <person name="Birren B.W."/>
            <person name="Toney N.C."/>
            <person name="Carr J."/>
            <person name="Posey J."/>
            <person name="Butler W.R."/>
        </authorList>
    </citation>
    <scope>NUCLEOTIDE SEQUENCE [LARGE SCALE GENOMIC DNA]</scope>
    <source>
        <strain evidence="2">ATCC BAA-974 / DSM 45345 / CCUG 50838 / CIP 108380 / JCM 13579 / CDC 945</strain>
    </source>
</reference>
<dbReference type="RefSeq" id="WP_007468815.1">
    <property type="nucleotide sequence ID" value="NZ_KI391954.1"/>
</dbReference>
<sequence>MSTPTVPRGSYPKVRRIVFPFGKPAPMERYYADNSVVFSHLFAMLSFGFPPGEEIFIRSVRRYADQITDPGLKKRVAGFIGQEAVHGQQHRELNLKLIEMGYSAGNFMEWGGKLLEKWEDGAVKRLKFMRPVFLAGTAAAEHGTATFARRILTSEQAQAMLRAGDPEVMHLLNWHTLEELEHKSVAHDVYLAVGGPEWLRRLAGAVVAYGLLPLWTLGTLLSILLTDRGALLHPIRLIRETRKLFASDFMQGVIGELALYTKRGFHPDDIDTNELLEKWSAQLFGEHGALVGHLK</sequence>
<dbReference type="PANTHER" id="PTHR39456:SF1">
    <property type="entry name" value="METAL-DEPENDENT HYDROLASE"/>
    <property type="match status" value="1"/>
</dbReference>
<organism evidence="1 2">
    <name type="scientific">Segniliparus rugosus (strain ATCC BAA-974 / DSM 45345 / CCUG 50838 / CIP 108380 / JCM 13579 / CDC 945)</name>
    <dbReference type="NCBI Taxonomy" id="679197"/>
    <lineage>
        <taxon>Bacteria</taxon>
        <taxon>Bacillati</taxon>
        <taxon>Actinomycetota</taxon>
        <taxon>Actinomycetes</taxon>
        <taxon>Mycobacteriales</taxon>
        <taxon>Segniliparaceae</taxon>
        <taxon>Segniliparus</taxon>
    </lineage>
</organism>
<proteinExistence type="predicted"/>
<dbReference type="OrthoDB" id="4760165at2"/>
<name>E5XP03_SEGRC</name>
<dbReference type="Proteomes" id="UP000004816">
    <property type="component" value="Unassembled WGS sequence"/>
</dbReference>